<dbReference type="AlphaFoldDB" id="A0A3L6DE45"/>
<reference evidence="2 3" key="1">
    <citation type="journal article" date="2018" name="Nat. Genet.">
        <title>Extensive intraspecific gene order and gene structural variations between Mo17 and other maize genomes.</title>
        <authorList>
            <person name="Sun S."/>
            <person name="Zhou Y."/>
            <person name="Chen J."/>
            <person name="Shi J."/>
            <person name="Zhao H."/>
            <person name="Zhao H."/>
            <person name="Song W."/>
            <person name="Zhang M."/>
            <person name="Cui Y."/>
            <person name="Dong X."/>
            <person name="Liu H."/>
            <person name="Ma X."/>
            <person name="Jiao Y."/>
            <person name="Wang B."/>
            <person name="Wei X."/>
            <person name="Stein J.C."/>
            <person name="Glaubitz J.C."/>
            <person name="Lu F."/>
            <person name="Yu G."/>
            <person name="Liang C."/>
            <person name="Fengler K."/>
            <person name="Li B."/>
            <person name="Rafalski A."/>
            <person name="Schnable P.S."/>
            <person name="Ware D.H."/>
            <person name="Buckler E.S."/>
            <person name="Lai J."/>
        </authorList>
    </citation>
    <scope>NUCLEOTIDE SEQUENCE [LARGE SCALE GENOMIC DNA]</scope>
    <source>
        <strain evidence="3">cv. Missouri 17</strain>
        <tissue evidence="2">Seedling</tissue>
    </source>
</reference>
<accession>A0A3L6DE45</accession>
<protein>
    <submittedName>
        <fullName evidence="2">Uncharacterized protein</fullName>
    </submittedName>
</protein>
<sequence>MDRILAMSLVGAGPGNVFGPGMSAGALESFARPVGRARTERSGGRGGAAARGARSASAEKCGADQIRTGAAEADGAGGQEGRAAGADAARYFPAALDRGFCFDAVVAPY</sequence>
<evidence type="ECO:0000313" key="2">
    <source>
        <dbReference type="EMBL" id="PWZ06902.1"/>
    </source>
</evidence>
<feature type="region of interest" description="Disordered" evidence="1">
    <location>
        <begin position="36"/>
        <end position="61"/>
    </location>
</feature>
<evidence type="ECO:0000256" key="1">
    <source>
        <dbReference type="SAM" id="MobiDB-lite"/>
    </source>
</evidence>
<name>A0A3L6DE45_MAIZE</name>
<comment type="caution">
    <text evidence="2">The sequence shown here is derived from an EMBL/GenBank/DDBJ whole genome shotgun (WGS) entry which is preliminary data.</text>
</comment>
<proteinExistence type="predicted"/>
<gene>
    <name evidence="2" type="ORF">Zm00014a_014404</name>
</gene>
<evidence type="ECO:0000313" key="3">
    <source>
        <dbReference type="Proteomes" id="UP000251960"/>
    </source>
</evidence>
<dbReference type="EMBL" id="NCVQ01000010">
    <property type="protein sequence ID" value="PWZ06902.1"/>
    <property type="molecule type" value="Genomic_DNA"/>
</dbReference>
<dbReference type="Proteomes" id="UP000251960">
    <property type="component" value="Chromosome 9"/>
</dbReference>
<dbReference type="ExpressionAtlas" id="A0A3L6DE45">
    <property type="expression patterns" value="baseline and differential"/>
</dbReference>
<organism evidence="2 3">
    <name type="scientific">Zea mays</name>
    <name type="common">Maize</name>
    <dbReference type="NCBI Taxonomy" id="4577"/>
    <lineage>
        <taxon>Eukaryota</taxon>
        <taxon>Viridiplantae</taxon>
        <taxon>Streptophyta</taxon>
        <taxon>Embryophyta</taxon>
        <taxon>Tracheophyta</taxon>
        <taxon>Spermatophyta</taxon>
        <taxon>Magnoliopsida</taxon>
        <taxon>Liliopsida</taxon>
        <taxon>Poales</taxon>
        <taxon>Poaceae</taxon>
        <taxon>PACMAD clade</taxon>
        <taxon>Panicoideae</taxon>
        <taxon>Andropogonodae</taxon>
        <taxon>Andropogoneae</taxon>
        <taxon>Tripsacinae</taxon>
        <taxon>Zea</taxon>
    </lineage>
</organism>